<gene>
    <name evidence="7" type="ORF">HMPREF1541_02164</name>
</gene>
<dbReference type="RefSeq" id="XP_008714742.1">
    <property type="nucleotide sequence ID" value="XM_008716520.1"/>
</dbReference>
<evidence type="ECO:0000313" key="7">
    <source>
        <dbReference type="EMBL" id="ETN43006.1"/>
    </source>
</evidence>
<evidence type="ECO:0000256" key="3">
    <source>
        <dbReference type="ARBA" id="ARBA00022630"/>
    </source>
</evidence>
<dbReference type="HOGENOM" id="CLU_002865_6_2_1"/>
<dbReference type="AlphaFoldDB" id="W2S2R6"/>
<organism evidence="7 8">
    <name type="scientific">Cyphellophora europaea (strain CBS 101466)</name>
    <name type="common">Phialophora europaea</name>
    <dbReference type="NCBI Taxonomy" id="1220924"/>
    <lineage>
        <taxon>Eukaryota</taxon>
        <taxon>Fungi</taxon>
        <taxon>Dikarya</taxon>
        <taxon>Ascomycota</taxon>
        <taxon>Pezizomycotina</taxon>
        <taxon>Eurotiomycetes</taxon>
        <taxon>Chaetothyriomycetidae</taxon>
        <taxon>Chaetothyriales</taxon>
        <taxon>Cyphellophoraceae</taxon>
        <taxon>Cyphellophora</taxon>
    </lineage>
</organism>
<feature type="region of interest" description="Disordered" evidence="5">
    <location>
        <begin position="130"/>
        <end position="149"/>
    </location>
</feature>
<dbReference type="STRING" id="1220924.W2S2R6"/>
<dbReference type="Pfam" id="PF00732">
    <property type="entry name" value="GMC_oxred_N"/>
    <property type="match status" value="1"/>
</dbReference>
<dbReference type="Proteomes" id="UP000030752">
    <property type="component" value="Unassembled WGS sequence"/>
</dbReference>
<dbReference type="InterPro" id="IPR012132">
    <property type="entry name" value="GMC_OxRdtase"/>
</dbReference>
<evidence type="ECO:0000256" key="1">
    <source>
        <dbReference type="ARBA" id="ARBA00001974"/>
    </source>
</evidence>
<dbReference type="PANTHER" id="PTHR11552">
    <property type="entry name" value="GLUCOSE-METHANOL-CHOLINE GMC OXIDOREDUCTASE"/>
    <property type="match status" value="1"/>
</dbReference>
<dbReference type="GeneID" id="19969503"/>
<dbReference type="eggNOG" id="KOG1238">
    <property type="taxonomic scope" value="Eukaryota"/>
</dbReference>
<keyword evidence="3" id="KW-0285">Flavoprotein</keyword>
<evidence type="ECO:0000313" key="8">
    <source>
        <dbReference type="Proteomes" id="UP000030752"/>
    </source>
</evidence>
<comment type="cofactor">
    <cofactor evidence="1">
        <name>FAD</name>
        <dbReference type="ChEBI" id="CHEBI:57692"/>
    </cofactor>
</comment>
<dbReference type="InterPro" id="IPR000172">
    <property type="entry name" value="GMC_OxRdtase_N"/>
</dbReference>
<dbReference type="SUPFAM" id="SSF54373">
    <property type="entry name" value="FAD-linked reductases, C-terminal domain"/>
    <property type="match status" value="1"/>
</dbReference>
<reference evidence="7 8" key="1">
    <citation type="submission" date="2013-03" db="EMBL/GenBank/DDBJ databases">
        <title>The Genome Sequence of Phialophora europaea CBS 101466.</title>
        <authorList>
            <consortium name="The Broad Institute Genomics Platform"/>
            <person name="Cuomo C."/>
            <person name="de Hoog S."/>
            <person name="Gorbushina A."/>
            <person name="Walker B."/>
            <person name="Young S.K."/>
            <person name="Zeng Q."/>
            <person name="Gargeya S."/>
            <person name="Fitzgerald M."/>
            <person name="Haas B."/>
            <person name="Abouelleil A."/>
            <person name="Allen A.W."/>
            <person name="Alvarado L."/>
            <person name="Arachchi H.M."/>
            <person name="Berlin A.M."/>
            <person name="Chapman S.B."/>
            <person name="Gainer-Dewar J."/>
            <person name="Goldberg J."/>
            <person name="Griggs A."/>
            <person name="Gujja S."/>
            <person name="Hansen M."/>
            <person name="Howarth C."/>
            <person name="Imamovic A."/>
            <person name="Ireland A."/>
            <person name="Larimer J."/>
            <person name="McCowan C."/>
            <person name="Murphy C."/>
            <person name="Pearson M."/>
            <person name="Poon T.W."/>
            <person name="Priest M."/>
            <person name="Roberts A."/>
            <person name="Saif S."/>
            <person name="Shea T."/>
            <person name="Sisk P."/>
            <person name="Sykes S."/>
            <person name="Wortman J."/>
            <person name="Nusbaum C."/>
            <person name="Birren B."/>
        </authorList>
    </citation>
    <scope>NUCLEOTIDE SEQUENCE [LARGE SCALE GENOMIC DNA]</scope>
    <source>
        <strain evidence="7 8">CBS 101466</strain>
    </source>
</reference>
<proteinExistence type="inferred from homology"/>
<feature type="domain" description="Glucose-methanol-choline oxidoreductase N-terminal" evidence="6">
    <location>
        <begin position="20"/>
        <end position="250"/>
    </location>
</feature>
<keyword evidence="4" id="KW-0274">FAD</keyword>
<evidence type="ECO:0000256" key="5">
    <source>
        <dbReference type="SAM" id="MobiDB-lite"/>
    </source>
</evidence>
<sequence>MFGQEKYDWCLRSVPQAGLNGREVSQTRGKLLGGSSAIDSHSPVYPNRGMHDAWAGLVGDQRGAWEGIEDCYKKFQHVVAEGGGSGLFKGPVKASLPLKLNRLQQAWHGTFKELNATATDALRGQAIGGTTTTNAIDNRPGRGERSHAGNAYLTPANEQANLTVRTVSLVEKIALRKENSMLRAEGVYYMSAGQHCFVEATKEVILCAGVFSSPQLLELSGIGQRAILDAAGVQPVHELQGVGENLQDHLNYGASIEVRPEIETMDIRDYDPSAIADQQRPYHQDKTRPLAEGSAYSFAYLPLQLLDNETDDATLRDALAAHKATHPWFEQNQYIYDSLLSPKAASATVFMTRKARYTSKLTAADGEYTSIR</sequence>
<dbReference type="GO" id="GO:0050660">
    <property type="term" value="F:flavin adenine dinucleotide binding"/>
    <property type="evidence" value="ECO:0007669"/>
    <property type="project" value="InterPro"/>
</dbReference>
<evidence type="ECO:0000259" key="6">
    <source>
        <dbReference type="Pfam" id="PF00732"/>
    </source>
</evidence>
<dbReference type="InParanoid" id="W2S2R6"/>
<accession>W2S2R6</accession>
<evidence type="ECO:0000256" key="4">
    <source>
        <dbReference type="ARBA" id="ARBA00022827"/>
    </source>
</evidence>
<protein>
    <recommendedName>
        <fullName evidence="6">Glucose-methanol-choline oxidoreductase N-terminal domain-containing protein</fullName>
    </recommendedName>
</protein>
<dbReference type="Gene3D" id="3.30.560.10">
    <property type="entry name" value="Glucose Oxidase, domain 3"/>
    <property type="match status" value="1"/>
</dbReference>
<dbReference type="VEuPathDB" id="FungiDB:HMPREF1541_02164"/>
<evidence type="ECO:0000256" key="2">
    <source>
        <dbReference type="ARBA" id="ARBA00010790"/>
    </source>
</evidence>
<dbReference type="PANTHER" id="PTHR11552:SF147">
    <property type="entry name" value="CHOLINE DEHYDROGENASE, MITOCHONDRIAL"/>
    <property type="match status" value="1"/>
</dbReference>
<dbReference type="GO" id="GO:0016614">
    <property type="term" value="F:oxidoreductase activity, acting on CH-OH group of donors"/>
    <property type="evidence" value="ECO:0007669"/>
    <property type="project" value="InterPro"/>
</dbReference>
<name>W2S2R6_CYPE1</name>
<dbReference type="Gene3D" id="3.50.50.60">
    <property type="entry name" value="FAD/NAD(P)-binding domain"/>
    <property type="match status" value="1"/>
</dbReference>
<dbReference type="EMBL" id="KB822718">
    <property type="protein sequence ID" value="ETN43006.1"/>
    <property type="molecule type" value="Genomic_DNA"/>
</dbReference>
<dbReference type="OrthoDB" id="4106705at2759"/>
<dbReference type="InterPro" id="IPR036188">
    <property type="entry name" value="FAD/NAD-bd_sf"/>
</dbReference>
<keyword evidence="8" id="KW-1185">Reference proteome</keyword>
<comment type="similarity">
    <text evidence="2">Belongs to the GMC oxidoreductase family.</text>
</comment>
<dbReference type="SUPFAM" id="SSF51905">
    <property type="entry name" value="FAD/NAD(P)-binding domain"/>
    <property type="match status" value="1"/>
</dbReference>